<dbReference type="InterPro" id="IPR014748">
    <property type="entry name" value="Enoyl-CoA_hydra_C"/>
</dbReference>
<dbReference type="RefSeq" id="WP_132478111.1">
    <property type="nucleotide sequence ID" value="NZ_JBEBWM010000009.1"/>
</dbReference>
<dbReference type="Gene3D" id="3.90.226.10">
    <property type="entry name" value="2-enoyl-CoA Hydratase, Chain A, domain 1"/>
    <property type="match status" value="1"/>
</dbReference>
<sequence>MSKTLIQELTTEHLTIEQSGHTGWITFNDPARHNAVSLAMWEGIPPALARFESDDDIRSVVVTGAGGKAFVSGANISQFDKLRTGRDAVEHYEQAAEGAQLALQNFPKPLIARIDGYCIGGGMNIALCCDIRFASEPSSMSIPAARLGLGYRFSAIQNLVRAVGAANALDIFLSAERYSAARAKELGLVQYVVPKEELDQALAGYLEKINANAPLTMAAGKNMIKLLTDRTADIDMQEMKRLVIQCFESADYKEGKLAFAEKRQPVFTGK</sequence>
<evidence type="ECO:0000256" key="1">
    <source>
        <dbReference type="ARBA" id="ARBA00005254"/>
    </source>
</evidence>
<dbReference type="Proteomes" id="UP000294692">
    <property type="component" value="Unassembled WGS sequence"/>
</dbReference>
<evidence type="ECO:0000256" key="2">
    <source>
        <dbReference type="ARBA" id="ARBA00023239"/>
    </source>
</evidence>
<dbReference type="SUPFAM" id="SSF52096">
    <property type="entry name" value="ClpP/crotonase"/>
    <property type="match status" value="1"/>
</dbReference>
<gene>
    <name evidence="4" type="ORF">EV686_11217</name>
</gene>
<dbReference type="OrthoDB" id="9148881at2"/>
<dbReference type="GO" id="GO:0016829">
    <property type="term" value="F:lyase activity"/>
    <property type="evidence" value="ECO:0007669"/>
    <property type="project" value="UniProtKB-KW"/>
</dbReference>
<dbReference type="Gene3D" id="1.10.12.10">
    <property type="entry name" value="Lyase 2-enoyl-coa Hydratase, Chain A, domain 2"/>
    <property type="match status" value="1"/>
</dbReference>
<dbReference type="AlphaFoldDB" id="A0A4R3UN63"/>
<dbReference type="CDD" id="cd06558">
    <property type="entry name" value="crotonase-like"/>
    <property type="match status" value="1"/>
</dbReference>
<dbReference type="Pfam" id="PF00378">
    <property type="entry name" value="ECH_1"/>
    <property type="match status" value="1"/>
</dbReference>
<dbReference type="InterPro" id="IPR001753">
    <property type="entry name" value="Enoyl-CoA_hydra/iso"/>
</dbReference>
<evidence type="ECO:0000313" key="5">
    <source>
        <dbReference type="Proteomes" id="UP000294692"/>
    </source>
</evidence>
<name>A0A4R3UN63_9BURK</name>
<keyword evidence="2" id="KW-0456">Lyase</keyword>
<protein>
    <submittedName>
        <fullName evidence="4">Enoyl-CoA hydratase/carnithine racemase</fullName>
    </submittedName>
</protein>
<proteinExistence type="inferred from homology"/>
<keyword evidence="5" id="KW-1185">Reference proteome</keyword>
<comment type="caution">
    <text evidence="4">The sequence shown here is derived from an EMBL/GenBank/DDBJ whole genome shotgun (WGS) entry which is preliminary data.</text>
</comment>
<reference evidence="4 5" key="1">
    <citation type="submission" date="2019-03" db="EMBL/GenBank/DDBJ databases">
        <title>Genomic Encyclopedia of Type Strains, Phase IV (KMG-IV): sequencing the most valuable type-strain genomes for metagenomic binning, comparative biology and taxonomic classification.</title>
        <authorList>
            <person name="Goeker M."/>
        </authorList>
    </citation>
    <scope>NUCLEOTIDE SEQUENCE [LARGE SCALE GENOMIC DNA]</scope>
    <source>
        <strain evidence="4 5">DSM 100048</strain>
    </source>
</reference>
<organism evidence="4 5">
    <name type="scientific">Paracandidimonas soli</name>
    <dbReference type="NCBI Taxonomy" id="1917182"/>
    <lineage>
        <taxon>Bacteria</taxon>
        <taxon>Pseudomonadati</taxon>
        <taxon>Pseudomonadota</taxon>
        <taxon>Betaproteobacteria</taxon>
        <taxon>Burkholderiales</taxon>
        <taxon>Alcaligenaceae</taxon>
        <taxon>Paracandidimonas</taxon>
    </lineage>
</organism>
<evidence type="ECO:0000256" key="3">
    <source>
        <dbReference type="RuleBase" id="RU003707"/>
    </source>
</evidence>
<dbReference type="InterPro" id="IPR018376">
    <property type="entry name" value="Enoyl-CoA_hyd/isom_CS"/>
</dbReference>
<evidence type="ECO:0000313" key="4">
    <source>
        <dbReference type="EMBL" id="TCU93135.1"/>
    </source>
</evidence>
<dbReference type="PANTHER" id="PTHR11941:SF54">
    <property type="entry name" value="ENOYL-COA HYDRATASE, MITOCHONDRIAL"/>
    <property type="match status" value="1"/>
</dbReference>
<dbReference type="NCBIfam" id="NF004781">
    <property type="entry name" value="PRK06127.1"/>
    <property type="match status" value="1"/>
</dbReference>
<dbReference type="InterPro" id="IPR029045">
    <property type="entry name" value="ClpP/crotonase-like_dom_sf"/>
</dbReference>
<dbReference type="EMBL" id="SMBX01000012">
    <property type="protein sequence ID" value="TCU93135.1"/>
    <property type="molecule type" value="Genomic_DNA"/>
</dbReference>
<dbReference type="GO" id="GO:0006635">
    <property type="term" value="P:fatty acid beta-oxidation"/>
    <property type="evidence" value="ECO:0007669"/>
    <property type="project" value="TreeGrafter"/>
</dbReference>
<comment type="similarity">
    <text evidence="1 3">Belongs to the enoyl-CoA hydratase/isomerase family.</text>
</comment>
<accession>A0A4R3UN63</accession>
<dbReference type="PROSITE" id="PS00166">
    <property type="entry name" value="ENOYL_COA_HYDRATASE"/>
    <property type="match status" value="1"/>
</dbReference>
<dbReference type="PANTHER" id="PTHR11941">
    <property type="entry name" value="ENOYL-COA HYDRATASE-RELATED"/>
    <property type="match status" value="1"/>
</dbReference>